<evidence type="ECO:0008006" key="11">
    <source>
        <dbReference type="Google" id="ProtNLM"/>
    </source>
</evidence>
<keyword evidence="3 8" id="KW-0812">Transmembrane</keyword>
<evidence type="ECO:0000256" key="8">
    <source>
        <dbReference type="SAM" id="Phobius"/>
    </source>
</evidence>
<protein>
    <recommendedName>
        <fullName evidence="11">Dual oxidase maturation factor 1</fullName>
    </recommendedName>
</protein>
<comment type="caution">
    <text evidence="9">The sequence shown here is derived from an EMBL/GenBank/DDBJ whole genome shotgun (WGS) entry which is preliminary data.</text>
</comment>
<feature type="compositionally biased region" description="Polar residues" evidence="7">
    <location>
        <begin position="413"/>
        <end position="428"/>
    </location>
</feature>
<feature type="transmembrane region" description="Helical" evidence="8">
    <location>
        <begin position="26"/>
        <end position="45"/>
    </location>
</feature>
<feature type="transmembrane region" description="Helical" evidence="8">
    <location>
        <begin position="57"/>
        <end position="76"/>
    </location>
</feature>
<evidence type="ECO:0000256" key="2">
    <source>
        <dbReference type="ARBA" id="ARBA00009816"/>
    </source>
</evidence>
<keyword evidence="4 8" id="KW-1133">Transmembrane helix</keyword>
<dbReference type="PANTHER" id="PTHR31158:SF1">
    <property type="entry name" value="DOXA1 FACTOR-RELATED"/>
    <property type="match status" value="1"/>
</dbReference>
<keyword evidence="10" id="KW-1185">Reference proteome</keyword>
<dbReference type="InterPro" id="IPR018469">
    <property type="entry name" value="Dual_oxidase_maturation_fac"/>
</dbReference>
<evidence type="ECO:0000256" key="1">
    <source>
        <dbReference type="ARBA" id="ARBA00004141"/>
    </source>
</evidence>
<evidence type="ECO:0000313" key="9">
    <source>
        <dbReference type="EMBL" id="CAK8698107.1"/>
    </source>
</evidence>
<evidence type="ECO:0000256" key="4">
    <source>
        <dbReference type="ARBA" id="ARBA00022989"/>
    </source>
</evidence>
<feature type="compositionally biased region" description="Basic and acidic residues" evidence="7">
    <location>
        <begin position="339"/>
        <end position="351"/>
    </location>
</feature>
<evidence type="ECO:0000256" key="3">
    <source>
        <dbReference type="ARBA" id="ARBA00022692"/>
    </source>
</evidence>
<feature type="transmembrane region" description="Helical" evidence="8">
    <location>
        <begin position="205"/>
        <end position="228"/>
    </location>
</feature>
<feature type="compositionally biased region" description="Basic and acidic residues" evidence="7">
    <location>
        <begin position="375"/>
        <end position="402"/>
    </location>
</feature>
<sequence>MTLSDGFPPFYVERSSPVFGETSQYYLAYAFIAIFIGILLVLPGVKGRERIYFLLRWSLSFFIGATIIACLQGNSWHVGSVEGLMPFKVESEEMVNFKVGFMAGLSNFNVTLSGFSKSEFGGRLLFSEKYYYLKTDEEFANSLRKGLPFPILNVVEHFSVQKISSIWKFGRRYWVAGHYGIYMLWVAFAIWILANVLFHAVLRYGGLLLVFCGVLMIGANISFLSITTHNCNLEVHLGYTKDVVLRPTLGWCFWLCLSVGIFCILCGVAITIADHFYSKAVARFFNLPRDKDLLLEDIEVDTFSSGSAEEFQFESRRKSSLSGGETNLAFRGTDEESTQEDKTSSYPEKKSNHSSSFRSQRPSSSSSSDGGFRPAAREPPKAGDGKENSEKRQSRVSFKFDTEAASFTAASAHPTSSKHQTPYSDVVV</sequence>
<organism evidence="9 10">
    <name type="scientific">Clavelina lepadiformis</name>
    <name type="common">Light-bulb sea squirt</name>
    <name type="synonym">Ascidia lepadiformis</name>
    <dbReference type="NCBI Taxonomy" id="159417"/>
    <lineage>
        <taxon>Eukaryota</taxon>
        <taxon>Metazoa</taxon>
        <taxon>Chordata</taxon>
        <taxon>Tunicata</taxon>
        <taxon>Ascidiacea</taxon>
        <taxon>Aplousobranchia</taxon>
        <taxon>Clavelinidae</taxon>
        <taxon>Clavelina</taxon>
    </lineage>
</organism>
<gene>
    <name evidence="9" type="ORF">CVLEPA_LOCUS31580</name>
</gene>
<feature type="transmembrane region" description="Helical" evidence="8">
    <location>
        <begin position="248"/>
        <end position="273"/>
    </location>
</feature>
<reference evidence="9 10" key="1">
    <citation type="submission" date="2024-02" db="EMBL/GenBank/DDBJ databases">
        <authorList>
            <person name="Daric V."/>
            <person name="Darras S."/>
        </authorList>
    </citation>
    <scope>NUCLEOTIDE SEQUENCE [LARGE SCALE GENOMIC DNA]</scope>
</reference>
<dbReference type="Proteomes" id="UP001642483">
    <property type="component" value="Unassembled WGS sequence"/>
</dbReference>
<dbReference type="PANTHER" id="PTHR31158">
    <property type="entry name" value="DUAL OXIDASE 2"/>
    <property type="match status" value="1"/>
</dbReference>
<feature type="transmembrane region" description="Helical" evidence="8">
    <location>
        <begin position="179"/>
        <end position="198"/>
    </location>
</feature>
<dbReference type="EMBL" id="CAWYQH010000174">
    <property type="protein sequence ID" value="CAK8698107.1"/>
    <property type="molecule type" value="Genomic_DNA"/>
</dbReference>
<name>A0ABP0H283_CLALP</name>
<comment type="similarity">
    <text evidence="2">Belongs to the DUOXA family.</text>
</comment>
<keyword evidence="5 8" id="KW-0472">Membrane</keyword>
<evidence type="ECO:0000313" key="10">
    <source>
        <dbReference type="Proteomes" id="UP001642483"/>
    </source>
</evidence>
<evidence type="ECO:0000256" key="7">
    <source>
        <dbReference type="SAM" id="MobiDB-lite"/>
    </source>
</evidence>
<keyword evidence="6" id="KW-0325">Glycoprotein</keyword>
<comment type="subcellular location">
    <subcellularLocation>
        <location evidence="1">Membrane</location>
        <topology evidence="1">Multi-pass membrane protein</topology>
    </subcellularLocation>
</comment>
<feature type="compositionally biased region" description="Low complexity" evidence="7">
    <location>
        <begin position="353"/>
        <end position="368"/>
    </location>
</feature>
<proteinExistence type="inferred from homology"/>
<evidence type="ECO:0000256" key="6">
    <source>
        <dbReference type="ARBA" id="ARBA00023180"/>
    </source>
</evidence>
<accession>A0ABP0H283</accession>
<feature type="region of interest" description="Disordered" evidence="7">
    <location>
        <begin position="315"/>
        <end position="428"/>
    </location>
</feature>
<dbReference type="Pfam" id="PF10204">
    <property type="entry name" value="DuoxA"/>
    <property type="match status" value="1"/>
</dbReference>
<evidence type="ECO:0000256" key="5">
    <source>
        <dbReference type="ARBA" id="ARBA00023136"/>
    </source>
</evidence>